<dbReference type="SUPFAM" id="SSF54285">
    <property type="entry name" value="MoaD/ThiS"/>
    <property type="match status" value="1"/>
</dbReference>
<comment type="caution">
    <text evidence="1">The sequence shown here is derived from an EMBL/GenBank/DDBJ whole genome shotgun (WGS) entry which is preliminary data.</text>
</comment>
<dbReference type="InterPro" id="IPR012675">
    <property type="entry name" value="Beta-grasp_dom_sf"/>
</dbReference>
<gene>
    <name evidence="1" type="ORF">Aam_089_074</name>
</gene>
<dbReference type="OrthoDB" id="9800712at2"/>
<dbReference type="EMBL" id="BANC01000087">
    <property type="protein sequence ID" value="GAN81281.1"/>
    <property type="molecule type" value="Genomic_DNA"/>
</dbReference>
<accession>A0A0D6PIS4</accession>
<name>A0A0D6PIS4_9PROT</name>
<sequence>MQILYFAWLRERIGKTGEELTPPSTITTARALVGWLRGQGAGYAAAFADEKLIRCAINQEFCPLDSSLEGVREIAFFPPVTGG</sequence>
<dbReference type="NCBIfam" id="TIGR01682">
    <property type="entry name" value="moaD"/>
    <property type="match status" value="1"/>
</dbReference>
<evidence type="ECO:0000313" key="1">
    <source>
        <dbReference type="EMBL" id="GAN81281.1"/>
    </source>
</evidence>
<dbReference type="CDD" id="cd00754">
    <property type="entry name" value="Ubl_MoaD"/>
    <property type="match status" value="1"/>
</dbReference>
<dbReference type="Pfam" id="PF02597">
    <property type="entry name" value="ThiS"/>
    <property type="match status" value="1"/>
</dbReference>
<dbReference type="RefSeq" id="WP_048879658.1">
    <property type="nucleotide sequence ID" value="NZ_BANC01000087.1"/>
</dbReference>
<dbReference type="InterPro" id="IPR016155">
    <property type="entry name" value="Mopterin_synth/thiamin_S_b"/>
</dbReference>
<organism evidence="1 2">
    <name type="scientific">Acidocella aminolytica 101 = DSM 11237</name>
    <dbReference type="NCBI Taxonomy" id="1120923"/>
    <lineage>
        <taxon>Bacteria</taxon>
        <taxon>Pseudomonadati</taxon>
        <taxon>Pseudomonadota</taxon>
        <taxon>Alphaproteobacteria</taxon>
        <taxon>Acetobacterales</taxon>
        <taxon>Acidocellaceae</taxon>
        <taxon>Acidocella</taxon>
    </lineage>
</organism>
<dbReference type="AlphaFoldDB" id="A0A0D6PIS4"/>
<dbReference type="STRING" id="1120923.SAMN02746095_01338"/>
<reference evidence="1 2" key="1">
    <citation type="submission" date="2012-11" db="EMBL/GenBank/DDBJ databases">
        <title>Whole genome sequence of Acidocella aminolytica 101 = DSM 11237.</title>
        <authorList>
            <person name="Azuma Y."/>
            <person name="Higashiura N."/>
            <person name="Hirakawa H."/>
            <person name="Matsushita K."/>
        </authorList>
    </citation>
    <scope>NUCLEOTIDE SEQUENCE [LARGE SCALE GENOMIC DNA]</scope>
    <source>
        <strain evidence="2">101 / DSM 11237</strain>
    </source>
</reference>
<dbReference type="Proteomes" id="UP000032668">
    <property type="component" value="Unassembled WGS sequence"/>
</dbReference>
<evidence type="ECO:0000313" key="2">
    <source>
        <dbReference type="Proteomes" id="UP000032668"/>
    </source>
</evidence>
<proteinExistence type="predicted"/>
<dbReference type="InterPro" id="IPR003749">
    <property type="entry name" value="ThiS/MoaD-like"/>
</dbReference>
<keyword evidence="2" id="KW-1185">Reference proteome</keyword>
<protein>
    <submittedName>
        <fullName evidence="1">Molybdopterin converting factor small subunit MoeD</fullName>
    </submittedName>
</protein>
<dbReference type="Gene3D" id="3.10.20.30">
    <property type="match status" value="1"/>
</dbReference>